<keyword evidence="3" id="KW-0813">Transport</keyword>
<dbReference type="AlphaFoldDB" id="A0A2H9T7N4"/>
<evidence type="ECO:0000256" key="2">
    <source>
        <dbReference type="ARBA" id="ARBA00010442"/>
    </source>
</evidence>
<dbReference type="GO" id="GO:0017038">
    <property type="term" value="P:protein import"/>
    <property type="evidence" value="ECO:0007669"/>
    <property type="project" value="TreeGrafter"/>
</dbReference>
<reference evidence="12" key="1">
    <citation type="journal article" date="2017" name="Appl. Environ. Microbiol.">
        <title>Molecular characterization of an Endozoicomonas-like organism causing infection in king scallop Pecten maximus L.</title>
        <authorList>
            <person name="Cano I."/>
            <person name="van Aerle R."/>
            <person name="Ross S."/>
            <person name="Verner-Jeffreys D.W."/>
            <person name="Paley R.K."/>
            <person name="Rimmer G."/>
            <person name="Ryder D."/>
            <person name="Hooper P."/>
            <person name="Stone D."/>
            <person name="Feist S.W."/>
        </authorList>
    </citation>
    <scope>NUCLEOTIDE SEQUENCE</scope>
</reference>
<dbReference type="InterPro" id="IPR002898">
    <property type="entry name" value="MotA_ExbB_proton_chnl"/>
</dbReference>
<dbReference type="GO" id="GO:0005886">
    <property type="term" value="C:plasma membrane"/>
    <property type="evidence" value="ECO:0007669"/>
    <property type="project" value="UniProtKB-SubCell"/>
</dbReference>
<evidence type="ECO:0000256" key="4">
    <source>
        <dbReference type="ARBA" id="ARBA00022475"/>
    </source>
</evidence>
<evidence type="ECO:0000256" key="3">
    <source>
        <dbReference type="ARBA" id="ARBA00022448"/>
    </source>
</evidence>
<evidence type="ECO:0000256" key="10">
    <source>
        <dbReference type="SAM" id="Phobius"/>
    </source>
</evidence>
<keyword evidence="5 10" id="KW-0812">Transmembrane</keyword>
<sequence length="238" mass="25909">MLTDQIASLGTMTWPLLTVSCLGLALILERLMTYSTLPSLGKKSLRALYQEIKYCAHCNNNKKQLCKHLSNKHGLHQGLAILLSHNTCNKGVREEVAGLWLLKQKQFLHARLKLLMLIGVLSPMLGLLGTVLGLINMFQGIAGTAGPVTPDVLAEGLWEAMYTTAFGLMIAIPTLAAAHGLGIWADYYMGRLEFAMNHANLLLEGLAMNDDGMAEDNEANPPCHEVTKAKKSDEAVLA</sequence>
<dbReference type="InterPro" id="IPR050790">
    <property type="entry name" value="ExbB/TolQ_transport"/>
</dbReference>
<keyword evidence="8 10" id="KW-0472">Membrane</keyword>
<comment type="similarity">
    <text evidence="2">Belongs to the ExbB/TolQ family.</text>
</comment>
<evidence type="ECO:0000256" key="1">
    <source>
        <dbReference type="ARBA" id="ARBA00004651"/>
    </source>
</evidence>
<feature type="domain" description="MotA/TolQ/ExbB proton channel" evidence="11">
    <location>
        <begin position="99"/>
        <end position="182"/>
    </location>
</feature>
<evidence type="ECO:0000256" key="7">
    <source>
        <dbReference type="ARBA" id="ARBA00022989"/>
    </source>
</evidence>
<feature type="transmembrane region" description="Helical" evidence="10">
    <location>
        <begin position="6"/>
        <end position="28"/>
    </location>
</feature>
<feature type="region of interest" description="Disordered" evidence="9">
    <location>
        <begin position="213"/>
        <end position="232"/>
    </location>
</feature>
<evidence type="ECO:0000256" key="8">
    <source>
        <dbReference type="ARBA" id="ARBA00023136"/>
    </source>
</evidence>
<dbReference type="Pfam" id="PF01618">
    <property type="entry name" value="MotA_ExbB"/>
    <property type="match status" value="1"/>
</dbReference>
<dbReference type="PANTHER" id="PTHR30625:SF15">
    <property type="entry name" value="BIOPOLYMER TRANSPORT PROTEIN EXBB"/>
    <property type="match status" value="1"/>
</dbReference>
<comment type="caution">
    <text evidence="12">The sequence shown here is derived from an EMBL/GenBank/DDBJ whole genome shotgun (WGS) entry which is preliminary data.</text>
</comment>
<keyword evidence="7 10" id="KW-1133">Transmembrane helix</keyword>
<keyword evidence="6" id="KW-0653">Protein transport</keyword>
<accession>A0A2H9T7N4</accession>
<organism evidence="12">
    <name type="scientific">invertebrate metagenome</name>
    <dbReference type="NCBI Taxonomy" id="1711999"/>
    <lineage>
        <taxon>unclassified sequences</taxon>
        <taxon>metagenomes</taxon>
        <taxon>organismal metagenomes</taxon>
    </lineage>
</organism>
<name>A0A2H9T7N4_9ZZZZ</name>
<comment type="subcellular location">
    <subcellularLocation>
        <location evidence="1">Cell membrane</location>
        <topology evidence="1">Multi-pass membrane protein</topology>
    </subcellularLocation>
</comment>
<evidence type="ECO:0000256" key="9">
    <source>
        <dbReference type="SAM" id="MobiDB-lite"/>
    </source>
</evidence>
<evidence type="ECO:0000259" key="11">
    <source>
        <dbReference type="Pfam" id="PF01618"/>
    </source>
</evidence>
<evidence type="ECO:0000256" key="6">
    <source>
        <dbReference type="ARBA" id="ARBA00022927"/>
    </source>
</evidence>
<feature type="transmembrane region" description="Helical" evidence="10">
    <location>
        <begin position="114"/>
        <end position="141"/>
    </location>
</feature>
<gene>
    <name evidence="12" type="primary">exbB_3</name>
    <name evidence="12" type="ORF">CI610_01803</name>
</gene>
<dbReference type="PANTHER" id="PTHR30625">
    <property type="entry name" value="PROTEIN TOLQ"/>
    <property type="match status" value="1"/>
</dbReference>
<keyword evidence="4" id="KW-1003">Cell membrane</keyword>
<dbReference type="EMBL" id="NSIT01000085">
    <property type="protein sequence ID" value="PJE79232.1"/>
    <property type="molecule type" value="Genomic_DNA"/>
</dbReference>
<feature type="transmembrane region" description="Helical" evidence="10">
    <location>
        <begin position="161"/>
        <end position="184"/>
    </location>
</feature>
<evidence type="ECO:0000256" key="5">
    <source>
        <dbReference type="ARBA" id="ARBA00022692"/>
    </source>
</evidence>
<protein>
    <submittedName>
        <fullName evidence="12">Biopolymer transport protein ExbB</fullName>
    </submittedName>
</protein>
<proteinExistence type="inferred from homology"/>
<evidence type="ECO:0000313" key="12">
    <source>
        <dbReference type="EMBL" id="PJE79232.1"/>
    </source>
</evidence>